<gene>
    <name evidence="1" type="ORF">CQW49_23680</name>
</gene>
<name>A0A2D2D7L7_METT3</name>
<evidence type="ECO:0000313" key="2">
    <source>
        <dbReference type="Proteomes" id="UP000230709"/>
    </source>
</evidence>
<sequence>MASGQRVTGADAIFYTHEAAEATMMGRGLSYDAAHAASLEKYGVSPFSVYHPDVIRSMPEHFNSNWYKFWGIK</sequence>
<dbReference type="AlphaFoldDB" id="A0A2D2D7L7"/>
<evidence type="ECO:0000313" key="1">
    <source>
        <dbReference type="EMBL" id="ATQ71016.1"/>
    </source>
</evidence>
<geneLocation type="plasmid" evidence="2">
    <name>pob3b3</name>
</geneLocation>
<keyword evidence="2" id="KW-1185">Reference proteome</keyword>
<dbReference type="KEGG" id="mtw:CQW49_23680"/>
<accession>A0A2D2D7L7</accession>
<keyword evidence="1" id="KW-0614">Plasmid</keyword>
<organism evidence="1 2">
    <name type="scientific">Methylosinus trichosporium (strain ATCC 35070 / NCIMB 11131 / UNIQEM 75 / OB3b)</name>
    <dbReference type="NCBI Taxonomy" id="595536"/>
    <lineage>
        <taxon>Bacteria</taxon>
        <taxon>Pseudomonadati</taxon>
        <taxon>Pseudomonadota</taxon>
        <taxon>Alphaproteobacteria</taxon>
        <taxon>Hyphomicrobiales</taxon>
        <taxon>Methylocystaceae</taxon>
        <taxon>Methylosinus</taxon>
    </lineage>
</organism>
<proteinExistence type="predicted"/>
<protein>
    <submittedName>
        <fullName evidence="1">Uncharacterized protein</fullName>
    </submittedName>
</protein>
<dbReference type="RefSeq" id="WP_003615960.1">
    <property type="nucleotide sequence ID" value="NZ_ADVE02000003.1"/>
</dbReference>
<reference evidence="2" key="1">
    <citation type="submission" date="2017-10" db="EMBL/GenBank/DDBJ databases">
        <title>Completed PacBio SMRT sequence of Methylosinus trichosporium OB3b reveals presence of a third large plasmid.</title>
        <authorList>
            <person name="Charles T.C."/>
            <person name="Lynch M.D.J."/>
            <person name="Heil J.R."/>
            <person name="Cheng J."/>
        </authorList>
    </citation>
    <scope>NUCLEOTIDE SEQUENCE [LARGE SCALE GENOMIC DNA]</scope>
    <source>
        <strain evidence="2">OB3b</strain>
        <plasmid evidence="2">pob3b3</plasmid>
    </source>
</reference>
<dbReference type="EMBL" id="CP023740">
    <property type="protein sequence ID" value="ATQ71016.1"/>
    <property type="molecule type" value="Genomic_DNA"/>
</dbReference>
<dbReference type="Proteomes" id="UP000230709">
    <property type="component" value="Plasmid pOB3b3"/>
</dbReference>